<dbReference type="InterPro" id="IPR020591">
    <property type="entry name" value="Chromosome_initiator_DnaA-like"/>
</dbReference>
<dbReference type="CDD" id="cd06571">
    <property type="entry name" value="Bac_DnaA_C"/>
    <property type="match status" value="1"/>
</dbReference>
<name>A0A369KA96_9BACT</name>
<dbReference type="GO" id="GO:0006270">
    <property type="term" value="P:DNA replication initiation"/>
    <property type="evidence" value="ECO:0007669"/>
    <property type="project" value="InterPro"/>
</dbReference>
<evidence type="ECO:0000313" key="11">
    <source>
        <dbReference type="Proteomes" id="UP000253816"/>
    </source>
</evidence>
<dbReference type="PANTHER" id="PTHR30050:SF2">
    <property type="entry name" value="CHROMOSOMAL REPLICATION INITIATOR PROTEIN DNAA"/>
    <property type="match status" value="1"/>
</dbReference>
<dbReference type="Proteomes" id="UP000253816">
    <property type="component" value="Unassembled WGS sequence"/>
</dbReference>
<evidence type="ECO:0000256" key="3">
    <source>
        <dbReference type="ARBA" id="ARBA00022741"/>
    </source>
</evidence>
<dbReference type="PRINTS" id="PR00051">
    <property type="entry name" value="DNAA"/>
</dbReference>
<feature type="domain" description="Chromosomal replication initiator DnaA C-terminal" evidence="9">
    <location>
        <begin position="256"/>
        <end position="324"/>
    </location>
</feature>
<reference evidence="10 11" key="1">
    <citation type="submission" date="2018-07" db="EMBL/GenBank/DDBJ databases">
        <title>Comparative genomics of the Candidatus Parilichlamydiaceae reveals evidence of convergent evolution and genome reduction in the phylum Chlamydiae.</title>
        <authorList>
            <person name="Taylor-Brown A."/>
            <person name="Polkinghorne A."/>
        </authorList>
    </citation>
    <scope>NUCLEOTIDE SEQUENCE [LARGE SCALE GENOMIC DNA]</scope>
    <source>
        <strain evidence="10 11">Hat2</strain>
    </source>
</reference>
<keyword evidence="4" id="KW-0067">ATP-binding</keyword>
<evidence type="ECO:0000256" key="6">
    <source>
        <dbReference type="ARBA" id="ARBA00023125"/>
    </source>
</evidence>
<dbReference type="InterPro" id="IPR003593">
    <property type="entry name" value="AAA+_ATPase"/>
</dbReference>
<keyword evidence="6" id="KW-0238">DNA-binding</keyword>
<dbReference type="CDD" id="cd00009">
    <property type="entry name" value="AAA"/>
    <property type="match status" value="1"/>
</dbReference>
<dbReference type="Pfam" id="PF00308">
    <property type="entry name" value="Bac_DnaA"/>
    <property type="match status" value="1"/>
</dbReference>
<dbReference type="GO" id="GO:0005524">
    <property type="term" value="F:ATP binding"/>
    <property type="evidence" value="ECO:0007669"/>
    <property type="project" value="UniProtKB-KW"/>
</dbReference>
<evidence type="ECO:0000256" key="7">
    <source>
        <dbReference type="RuleBase" id="RU004227"/>
    </source>
</evidence>
<dbReference type="GO" id="GO:0008289">
    <property type="term" value="F:lipid binding"/>
    <property type="evidence" value="ECO:0007669"/>
    <property type="project" value="UniProtKB-KW"/>
</dbReference>
<dbReference type="SUPFAM" id="SSF52540">
    <property type="entry name" value="P-loop containing nucleoside triphosphate hydrolases"/>
    <property type="match status" value="1"/>
</dbReference>
<dbReference type="GO" id="GO:0006275">
    <property type="term" value="P:regulation of DNA replication"/>
    <property type="evidence" value="ECO:0007669"/>
    <property type="project" value="InterPro"/>
</dbReference>
<dbReference type="EMBL" id="QQBG01000013">
    <property type="protein sequence ID" value="RDB31519.1"/>
    <property type="molecule type" value="Genomic_DNA"/>
</dbReference>
<evidence type="ECO:0000256" key="4">
    <source>
        <dbReference type="ARBA" id="ARBA00022840"/>
    </source>
</evidence>
<sequence>MKSTKRRLVESILSDLTSKEPTYLLSDFFGAEGNVFARKLFESLLEENEPQLGFFNPIYLWGPSGCGKTHLMIGTAASLRKKSYQVLYATCDAFTGAVLRAIRSECLNEFQHELRSCSVLMIDEISDLSDRWRIQEEFFHAFNTLRTEGKQIILSSQIAPHQLVAVENRLISRFEWGLLVPMTRFTEEEQGKHLKTILECKGFRAEQTVYPKLAKIFGQDMKKLTHWLDTLPTRRIKGQELETLFKETALQRPAVNFQDILKSVSSHFRIEQNALLGPSQKKSIAIPRRIAMYLCRTLLHLPMQKIGHAFGRDNTTVSLSCKTISELLSTDEELQQQIEQIKRSLPS</sequence>
<proteinExistence type="inferred from homology"/>
<comment type="similarity">
    <text evidence="7">Belongs to the DnaA family.</text>
</comment>
<evidence type="ECO:0000256" key="1">
    <source>
        <dbReference type="ARBA" id="ARBA00022490"/>
    </source>
</evidence>
<comment type="caution">
    <text evidence="10">The sequence shown here is derived from an EMBL/GenBank/DDBJ whole genome shotgun (WGS) entry which is preliminary data.</text>
</comment>
<dbReference type="OrthoDB" id="19837at2"/>
<feature type="domain" description="AAA+ ATPase" evidence="8">
    <location>
        <begin position="54"/>
        <end position="180"/>
    </location>
</feature>
<dbReference type="InterPro" id="IPR027417">
    <property type="entry name" value="P-loop_NTPase"/>
</dbReference>
<dbReference type="PANTHER" id="PTHR30050">
    <property type="entry name" value="CHROMOSOMAL REPLICATION INITIATOR PROTEIN DNAA"/>
    <property type="match status" value="1"/>
</dbReference>
<dbReference type="SMART" id="SM00760">
    <property type="entry name" value="Bac_DnaA_C"/>
    <property type="match status" value="1"/>
</dbReference>
<keyword evidence="5" id="KW-0446">Lipid-binding</keyword>
<dbReference type="RefSeq" id="WP_114544338.1">
    <property type="nucleotide sequence ID" value="NZ_QQBG01000013.1"/>
</dbReference>
<dbReference type="InterPro" id="IPR013317">
    <property type="entry name" value="DnaA_dom"/>
</dbReference>
<evidence type="ECO:0000259" key="9">
    <source>
        <dbReference type="SMART" id="SM00760"/>
    </source>
</evidence>
<keyword evidence="1" id="KW-0963">Cytoplasm</keyword>
<organism evidence="10 11">
    <name type="scientific">Candidatus Similichlamydia laticola</name>
    <dbReference type="NCBI Taxonomy" id="2170265"/>
    <lineage>
        <taxon>Bacteria</taxon>
        <taxon>Pseudomonadati</taxon>
        <taxon>Chlamydiota</taxon>
        <taxon>Chlamydiia</taxon>
        <taxon>Parachlamydiales</taxon>
        <taxon>Candidatus Parilichlamydiaceae</taxon>
        <taxon>Candidatus Similichlamydia</taxon>
    </lineage>
</organism>
<gene>
    <name evidence="10" type="ORF">HAT2_00393</name>
</gene>
<keyword evidence="11" id="KW-1185">Reference proteome</keyword>
<dbReference type="Gene3D" id="3.40.50.300">
    <property type="entry name" value="P-loop containing nucleotide triphosphate hydrolases"/>
    <property type="match status" value="1"/>
</dbReference>
<dbReference type="GO" id="GO:0003688">
    <property type="term" value="F:DNA replication origin binding"/>
    <property type="evidence" value="ECO:0007669"/>
    <property type="project" value="TreeGrafter"/>
</dbReference>
<dbReference type="Gene3D" id="1.10.1750.10">
    <property type="match status" value="1"/>
</dbReference>
<evidence type="ECO:0000313" key="10">
    <source>
        <dbReference type="EMBL" id="RDB31519.1"/>
    </source>
</evidence>
<evidence type="ECO:0000256" key="5">
    <source>
        <dbReference type="ARBA" id="ARBA00023121"/>
    </source>
</evidence>
<evidence type="ECO:0000259" key="8">
    <source>
        <dbReference type="SMART" id="SM00382"/>
    </source>
</evidence>
<dbReference type="GO" id="GO:0005886">
    <property type="term" value="C:plasma membrane"/>
    <property type="evidence" value="ECO:0007669"/>
    <property type="project" value="TreeGrafter"/>
</dbReference>
<evidence type="ECO:0000256" key="2">
    <source>
        <dbReference type="ARBA" id="ARBA00022705"/>
    </source>
</evidence>
<dbReference type="SUPFAM" id="SSF48295">
    <property type="entry name" value="TrpR-like"/>
    <property type="match status" value="1"/>
</dbReference>
<keyword evidence="2 7" id="KW-0235">DNA replication</keyword>
<keyword evidence="3" id="KW-0547">Nucleotide-binding</keyword>
<protein>
    <submittedName>
        <fullName evidence="10">Chromosomal replication initiator protein DnaA</fullName>
    </submittedName>
</protein>
<accession>A0A369KA96</accession>
<dbReference type="InterPro" id="IPR013159">
    <property type="entry name" value="DnaA_C"/>
</dbReference>
<dbReference type="Pfam" id="PF08299">
    <property type="entry name" value="Bac_DnaA_C"/>
    <property type="match status" value="1"/>
</dbReference>
<dbReference type="AlphaFoldDB" id="A0A369KA96"/>
<dbReference type="SMART" id="SM00382">
    <property type="entry name" value="AAA"/>
    <property type="match status" value="1"/>
</dbReference>
<dbReference type="InterPro" id="IPR010921">
    <property type="entry name" value="Trp_repressor/repl_initiator"/>
</dbReference>